<protein>
    <submittedName>
        <fullName evidence="2">Uncharacterized protein</fullName>
    </submittedName>
</protein>
<dbReference type="Proteomes" id="UP000651452">
    <property type="component" value="Unassembled WGS sequence"/>
</dbReference>
<evidence type="ECO:0000313" key="3">
    <source>
        <dbReference type="Proteomes" id="UP000651452"/>
    </source>
</evidence>
<gene>
    <name evidence="2" type="ORF">EKO04_011609</name>
</gene>
<reference evidence="2" key="1">
    <citation type="submission" date="2018-12" db="EMBL/GenBank/DDBJ databases">
        <authorList>
            <person name="Syme R.A."/>
            <person name="Farfan-Caceres L."/>
            <person name="Lichtenzveig J."/>
        </authorList>
    </citation>
    <scope>NUCLEOTIDE SEQUENCE</scope>
    <source>
        <strain evidence="2">Al4</strain>
    </source>
</reference>
<evidence type="ECO:0000256" key="1">
    <source>
        <dbReference type="SAM" id="MobiDB-lite"/>
    </source>
</evidence>
<organism evidence="2 3">
    <name type="scientific">Ascochyta lentis</name>
    <dbReference type="NCBI Taxonomy" id="205686"/>
    <lineage>
        <taxon>Eukaryota</taxon>
        <taxon>Fungi</taxon>
        <taxon>Dikarya</taxon>
        <taxon>Ascomycota</taxon>
        <taxon>Pezizomycotina</taxon>
        <taxon>Dothideomycetes</taxon>
        <taxon>Pleosporomycetidae</taxon>
        <taxon>Pleosporales</taxon>
        <taxon>Pleosporineae</taxon>
        <taxon>Didymellaceae</taxon>
        <taxon>Ascochyta</taxon>
    </lineage>
</organism>
<comment type="caution">
    <text evidence="2">The sequence shown here is derived from an EMBL/GenBank/DDBJ whole genome shotgun (WGS) entry which is preliminary data.</text>
</comment>
<proteinExistence type="predicted"/>
<name>A0A8H7IS44_9PLEO</name>
<dbReference type="EMBL" id="RZGK01000024">
    <property type="protein sequence ID" value="KAF9690390.1"/>
    <property type="molecule type" value="Genomic_DNA"/>
</dbReference>
<dbReference type="AlphaFoldDB" id="A0A8H7IS44"/>
<accession>A0A8H7IS44</accession>
<feature type="region of interest" description="Disordered" evidence="1">
    <location>
        <begin position="122"/>
        <end position="142"/>
    </location>
</feature>
<reference evidence="2" key="2">
    <citation type="submission" date="2020-09" db="EMBL/GenBank/DDBJ databases">
        <title>Reference genome assembly for Australian Ascochyta lentis isolate Al4.</title>
        <authorList>
            <person name="Lee R.C."/>
            <person name="Farfan-Caceres L.M."/>
            <person name="Debler J.W."/>
            <person name="Williams A.H."/>
            <person name="Henares B.M."/>
        </authorList>
    </citation>
    <scope>NUCLEOTIDE SEQUENCE</scope>
    <source>
        <strain evidence="2">Al4</strain>
    </source>
</reference>
<sequence>MGETCAAKHSHGILQLDSILLWTSKVRLKPVSDSAYCWKIVPGKELLLQHLFSKNISEHSVGAYKELCAGVSKDFEVIAPTVESADAAQRAEGLGCLRPAMSMGVDMSFSAQIARLEEENTRLSTKAEEAKGQLSAESRRRQEVETTVEQLGQAHQRLQEQYDKDSLAAESYLRVLQKQGQGLLAVMQMLEELKQGLSVDSVVSRADVD</sequence>
<evidence type="ECO:0000313" key="2">
    <source>
        <dbReference type="EMBL" id="KAF9690390.1"/>
    </source>
</evidence>
<keyword evidence="3" id="KW-1185">Reference proteome</keyword>
<dbReference type="OrthoDB" id="5428321at2759"/>